<gene>
    <name evidence="3" type="primary">HaOG206887</name>
    <name evidence="3" type="ORF">B5X24_HaOG206887</name>
</gene>
<dbReference type="EMBL" id="KZ150017">
    <property type="protein sequence ID" value="PZC74954.1"/>
    <property type="molecule type" value="Genomic_DNA"/>
</dbReference>
<organism evidence="3 4">
    <name type="scientific">Helicoverpa armigera</name>
    <name type="common">Cotton bollworm</name>
    <name type="synonym">Heliothis armigera</name>
    <dbReference type="NCBI Taxonomy" id="29058"/>
    <lineage>
        <taxon>Eukaryota</taxon>
        <taxon>Metazoa</taxon>
        <taxon>Ecdysozoa</taxon>
        <taxon>Arthropoda</taxon>
        <taxon>Hexapoda</taxon>
        <taxon>Insecta</taxon>
        <taxon>Pterygota</taxon>
        <taxon>Neoptera</taxon>
        <taxon>Endopterygota</taxon>
        <taxon>Lepidoptera</taxon>
        <taxon>Glossata</taxon>
        <taxon>Ditrysia</taxon>
        <taxon>Noctuoidea</taxon>
        <taxon>Noctuidae</taxon>
        <taxon>Heliothinae</taxon>
        <taxon>Helicoverpa</taxon>
    </lineage>
</organism>
<dbReference type="Gene3D" id="2.170.140.10">
    <property type="entry name" value="Chitin binding domain"/>
    <property type="match status" value="1"/>
</dbReference>
<keyword evidence="2" id="KW-0732">Signal</keyword>
<sequence length="77" mass="8440">MAFRSCVGVVLFSCLVVLAASAGPKPKGRKPVNPPTRTIADNERKAEAEAEITNDCPEDGFFADAEQCDKYYECRIK</sequence>
<dbReference type="OrthoDB" id="439917at2759"/>
<proteinExistence type="predicted"/>
<evidence type="ECO:0000313" key="4">
    <source>
        <dbReference type="Proteomes" id="UP000249218"/>
    </source>
</evidence>
<evidence type="ECO:0000256" key="2">
    <source>
        <dbReference type="SAM" id="SignalP"/>
    </source>
</evidence>
<feature type="region of interest" description="Disordered" evidence="1">
    <location>
        <begin position="22"/>
        <end position="44"/>
    </location>
</feature>
<accession>A0A2W1BMW0</accession>
<feature type="signal peptide" evidence="2">
    <location>
        <begin position="1"/>
        <end position="21"/>
    </location>
</feature>
<feature type="chain" id="PRO_5016173439" evidence="2">
    <location>
        <begin position="22"/>
        <end position="77"/>
    </location>
</feature>
<protein>
    <submittedName>
        <fullName evidence="3">Uncharacterized protein</fullName>
    </submittedName>
</protein>
<keyword evidence="4" id="KW-1185">Reference proteome</keyword>
<reference evidence="3 4" key="1">
    <citation type="journal article" date="2017" name="BMC Biol.">
        <title>Genomic innovations, transcriptional plasticity and gene loss underlying the evolution and divergence of two highly polyphagous and invasive Helicoverpa pest species.</title>
        <authorList>
            <person name="Pearce S.L."/>
            <person name="Clarke D.F."/>
            <person name="East P.D."/>
            <person name="Elfekih S."/>
            <person name="Gordon K.H."/>
            <person name="Jermiin L.S."/>
            <person name="McGaughran A."/>
            <person name="Oakeshott J.G."/>
            <person name="Papanikolaou A."/>
            <person name="Perera O.P."/>
            <person name="Rane R.V."/>
            <person name="Richards S."/>
            <person name="Tay W.T."/>
            <person name="Walsh T.K."/>
            <person name="Anderson A."/>
            <person name="Anderson C.J."/>
            <person name="Asgari S."/>
            <person name="Board P.G."/>
            <person name="Bretschneider A."/>
            <person name="Campbell P.M."/>
            <person name="Chertemps T."/>
            <person name="Christeller J.T."/>
            <person name="Coppin C.W."/>
            <person name="Downes S.J."/>
            <person name="Duan G."/>
            <person name="Farnsworth C.A."/>
            <person name="Good R.T."/>
            <person name="Han L.B."/>
            <person name="Han Y.C."/>
            <person name="Hatje K."/>
            <person name="Horne I."/>
            <person name="Huang Y.P."/>
            <person name="Hughes D.S."/>
            <person name="Jacquin-Joly E."/>
            <person name="James W."/>
            <person name="Jhangiani S."/>
            <person name="Kollmar M."/>
            <person name="Kuwar S.S."/>
            <person name="Li S."/>
            <person name="Liu N.Y."/>
            <person name="Maibeche M.T."/>
            <person name="Miller J.R."/>
            <person name="Montagne N."/>
            <person name="Perry T."/>
            <person name="Qu J."/>
            <person name="Song S.V."/>
            <person name="Sutton G.G."/>
            <person name="Vogel H."/>
            <person name="Walenz B.P."/>
            <person name="Xu W."/>
            <person name="Zhang H.J."/>
            <person name="Zou Z."/>
            <person name="Batterham P."/>
            <person name="Edwards O.R."/>
            <person name="Feyereisen R."/>
            <person name="Gibbs R.A."/>
            <person name="Heckel D.G."/>
            <person name="McGrath A."/>
            <person name="Robin C."/>
            <person name="Scherer S.E."/>
            <person name="Worley K.C."/>
            <person name="Wu Y.D."/>
        </authorList>
    </citation>
    <scope>NUCLEOTIDE SEQUENCE [LARGE SCALE GENOMIC DNA]</scope>
    <source>
        <strain evidence="3">Harm_GR_Male_#8</strain>
        <tissue evidence="3">Whole organism</tissue>
    </source>
</reference>
<dbReference type="AlphaFoldDB" id="A0A2W1BMW0"/>
<evidence type="ECO:0000256" key="1">
    <source>
        <dbReference type="SAM" id="MobiDB-lite"/>
    </source>
</evidence>
<evidence type="ECO:0000313" key="3">
    <source>
        <dbReference type="EMBL" id="PZC74954.1"/>
    </source>
</evidence>
<name>A0A2W1BMW0_HELAM</name>
<dbReference type="Proteomes" id="UP000249218">
    <property type="component" value="Unassembled WGS sequence"/>
</dbReference>